<comment type="subcellular location">
    <subcellularLocation>
        <location evidence="1">Membrane</location>
        <topology evidence="1">Single-pass membrane protein</topology>
    </subcellularLocation>
</comment>
<gene>
    <name evidence="7" type="primary">CLECL1</name>
</gene>
<evidence type="ECO:0000256" key="2">
    <source>
        <dbReference type="ARBA" id="ARBA00022734"/>
    </source>
</evidence>
<sequence>MTGDIVYADIKTVRTSPLKHSSPRPRSDSHHHGIVLKVGYAMTIILLVIVIVLSIFVIQLRSARHNKEDNESKEKYCPEKNEPGTIISMGSSNSSTAHKPCPSNDWTLHGGKCYWVAQRKKSWNESKNDCAMKNSHLMVIQDFIDMSFLWQHLHYSAFYWIGLSIPSEGISWTWVDNSSFNPHLFATQGNKRWPPSMKCAQVSRAGMAPKKCEDNRQWICQL</sequence>
<dbReference type="CTD" id="160365"/>
<evidence type="ECO:0000313" key="7">
    <source>
        <dbReference type="RefSeq" id="XP_019486091.1"/>
    </source>
</evidence>
<dbReference type="InterPro" id="IPR016187">
    <property type="entry name" value="CTDL_fold"/>
</dbReference>
<evidence type="ECO:0000256" key="4">
    <source>
        <dbReference type="SAM" id="Phobius"/>
    </source>
</evidence>
<dbReference type="KEGG" id="hai:109375257"/>
<dbReference type="RefSeq" id="XP_019486091.1">
    <property type="nucleotide sequence ID" value="XM_019630546.1"/>
</dbReference>
<protein>
    <submittedName>
        <fullName evidence="7">C-type lectin-like domain family 1</fullName>
    </submittedName>
</protein>
<dbReference type="Pfam" id="PF00059">
    <property type="entry name" value="Lectin_C"/>
    <property type="match status" value="1"/>
</dbReference>
<dbReference type="InterPro" id="IPR051379">
    <property type="entry name" value="C-type_Lectin_Receptor_IMM"/>
</dbReference>
<feature type="region of interest" description="Disordered" evidence="3">
    <location>
        <begin position="68"/>
        <end position="96"/>
    </location>
</feature>
<feature type="transmembrane region" description="Helical" evidence="4">
    <location>
        <begin position="38"/>
        <end position="58"/>
    </location>
</feature>
<evidence type="ECO:0000313" key="6">
    <source>
        <dbReference type="Proteomes" id="UP000694851"/>
    </source>
</evidence>
<proteinExistence type="predicted"/>
<dbReference type="AlphaFoldDB" id="A0A8B7QC81"/>
<dbReference type="PANTHER" id="PTHR46746">
    <property type="entry name" value="KILLER CELL LECTIN-LIKE RECEPTOR SUBFAMILY F MEMBER 2"/>
    <property type="match status" value="1"/>
</dbReference>
<dbReference type="SMART" id="SM00034">
    <property type="entry name" value="CLECT"/>
    <property type="match status" value="1"/>
</dbReference>
<dbReference type="PANTHER" id="PTHR46746:SF3">
    <property type="entry name" value="C-TYPE LECTIN DOMAIN-CONTAINING PROTEIN-RELATED"/>
    <property type="match status" value="1"/>
</dbReference>
<keyword evidence="4" id="KW-0812">Transmembrane</keyword>
<organism evidence="6 7">
    <name type="scientific">Hipposideros armiger</name>
    <name type="common">Great Himalayan leaf-nosed bat</name>
    <dbReference type="NCBI Taxonomy" id="186990"/>
    <lineage>
        <taxon>Eukaryota</taxon>
        <taxon>Metazoa</taxon>
        <taxon>Chordata</taxon>
        <taxon>Craniata</taxon>
        <taxon>Vertebrata</taxon>
        <taxon>Euteleostomi</taxon>
        <taxon>Mammalia</taxon>
        <taxon>Eutheria</taxon>
        <taxon>Laurasiatheria</taxon>
        <taxon>Chiroptera</taxon>
        <taxon>Yinpterochiroptera</taxon>
        <taxon>Rhinolophoidea</taxon>
        <taxon>Hipposideridae</taxon>
        <taxon>Hipposideros</taxon>
    </lineage>
</organism>
<dbReference type="SUPFAM" id="SSF56436">
    <property type="entry name" value="C-type lectin-like"/>
    <property type="match status" value="1"/>
</dbReference>
<dbReference type="GeneID" id="109375257"/>
<evidence type="ECO:0000256" key="3">
    <source>
        <dbReference type="SAM" id="MobiDB-lite"/>
    </source>
</evidence>
<evidence type="ECO:0000259" key="5">
    <source>
        <dbReference type="PROSITE" id="PS50041"/>
    </source>
</evidence>
<dbReference type="Gene3D" id="3.10.100.10">
    <property type="entry name" value="Mannose-Binding Protein A, subunit A"/>
    <property type="match status" value="1"/>
</dbReference>
<reference evidence="7" key="1">
    <citation type="submission" date="2025-08" db="UniProtKB">
        <authorList>
            <consortium name="RefSeq"/>
        </authorList>
    </citation>
    <scope>IDENTIFICATION</scope>
    <source>
        <tissue evidence="7">Muscle</tissue>
    </source>
</reference>
<name>A0A8B7QC81_HIPAR</name>
<feature type="compositionally biased region" description="Basic and acidic residues" evidence="3">
    <location>
        <begin position="68"/>
        <end position="82"/>
    </location>
</feature>
<dbReference type="InterPro" id="IPR033992">
    <property type="entry name" value="NKR-like_CTLD"/>
</dbReference>
<keyword evidence="2" id="KW-0430">Lectin</keyword>
<dbReference type="Proteomes" id="UP000694851">
    <property type="component" value="Unplaced"/>
</dbReference>
<dbReference type="PROSITE" id="PS50041">
    <property type="entry name" value="C_TYPE_LECTIN_2"/>
    <property type="match status" value="1"/>
</dbReference>
<dbReference type="InterPro" id="IPR001304">
    <property type="entry name" value="C-type_lectin-like"/>
</dbReference>
<evidence type="ECO:0000256" key="1">
    <source>
        <dbReference type="ARBA" id="ARBA00004167"/>
    </source>
</evidence>
<keyword evidence="4" id="KW-0472">Membrane</keyword>
<dbReference type="OrthoDB" id="538816at2759"/>
<keyword evidence="6" id="KW-1185">Reference proteome</keyword>
<accession>A0A8B7QC81</accession>
<dbReference type="GO" id="GO:0030246">
    <property type="term" value="F:carbohydrate binding"/>
    <property type="evidence" value="ECO:0007669"/>
    <property type="project" value="UniProtKB-KW"/>
</dbReference>
<keyword evidence="4" id="KW-1133">Transmembrane helix</keyword>
<dbReference type="InterPro" id="IPR016186">
    <property type="entry name" value="C-type_lectin-like/link_sf"/>
</dbReference>
<dbReference type="GO" id="GO:0005886">
    <property type="term" value="C:plasma membrane"/>
    <property type="evidence" value="ECO:0007669"/>
    <property type="project" value="TreeGrafter"/>
</dbReference>
<dbReference type="CDD" id="cd03593">
    <property type="entry name" value="CLECT_NK_receptors_like"/>
    <property type="match status" value="1"/>
</dbReference>
<feature type="domain" description="C-type lectin" evidence="5">
    <location>
        <begin position="109"/>
        <end position="221"/>
    </location>
</feature>